<evidence type="ECO:0000256" key="1">
    <source>
        <dbReference type="ARBA" id="ARBA00022448"/>
    </source>
</evidence>
<dbReference type="GO" id="GO:0016887">
    <property type="term" value="F:ATP hydrolysis activity"/>
    <property type="evidence" value="ECO:0007669"/>
    <property type="project" value="InterPro"/>
</dbReference>
<reference evidence="8 9" key="1">
    <citation type="submission" date="2018-06" db="EMBL/GenBank/DDBJ databases">
        <title>Extensive metabolic versatility and redundancy in microbially diverse, dynamic hydrothermal sediments.</title>
        <authorList>
            <person name="Dombrowski N."/>
            <person name="Teske A."/>
            <person name="Baker B.J."/>
        </authorList>
    </citation>
    <scope>NUCLEOTIDE SEQUENCE [LARGE SCALE GENOMIC DNA]</scope>
    <source>
        <strain evidence="8">B10_G13</strain>
    </source>
</reference>
<keyword evidence="3" id="KW-0547">Nucleotide-binding</keyword>
<evidence type="ECO:0000313" key="9">
    <source>
        <dbReference type="Proteomes" id="UP000271125"/>
    </source>
</evidence>
<dbReference type="InterPro" id="IPR003593">
    <property type="entry name" value="AAA+_ATPase"/>
</dbReference>
<comment type="caution">
    <text evidence="8">The sequence shown here is derived from an EMBL/GenBank/DDBJ whole genome shotgun (WGS) entry which is preliminary data.</text>
</comment>
<evidence type="ECO:0000256" key="4">
    <source>
        <dbReference type="ARBA" id="ARBA00022840"/>
    </source>
</evidence>
<evidence type="ECO:0000313" key="8">
    <source>
        <dbReference type="EMBL" id="RKX72593.1"/>
    </source>
</evidence>
<evidence type="ECO:0000256" key="2">
    <source>
        <dbReference type="ARBA" id="ARBA00022505"/>
    </source>
</evidence>
<name>A0A660SPD7_UNCT6</name>
<dbReference type="InterPro" id="IPR050093">
    <property type="entry name" value="ABC_SmlMolc_Importer"/>
</dbReference>
<dbReference type="PROSITE" id="PS50893">
    <property type="entry name" value="ABC_TRANSPORTER_2"/>
    <property type="match status" value="1"/>
</dbReference>
<evidence type="ECO:0000259" key="7">
    <source>
        <dbReference type="PROSITE" id="PS51866"/>
    </source>
</evidence>
<evidence type="ECO:0000259" key="6">
    <source>
        <dbReference type="PROSITE" id="PS50893"/>
    </source>
</evidence>
<dbReference type="InterPro" id="IPR003439">
    <property type="entry name" value="ABC_transporter-like_ATP-bd"/>
</dbReference>
<protein>
    <submittedName>
        <fullName evidence="8">ABC transporter</fullName>
    </submittedName>
</protein>
<dbReference type="PANTHER" id="PTHR42781:SF4">
    <property type="entry name" value="SPERMIDINE_PUTRESCINE IMPORT ATP-BINDING PROTEIN POTA"/>
    <property type="match status" value="1"/>
</dbReference>
<dbReference type="Pfam" id="PF03459">
    <property type="entry name" value="TOBE"/>
    <property type="match status" value="1"/>
</dbReference>
<sequence length="342" mass="39009">MLEINNLSLEVGEFSLQDINFSVTDYTVVLGPTGSGKSLLVEVISGLRKIDSGSIILNNKNITNFDVNKRKIGVLLQDGALFPHMNVMENLKFPLKITKRQIDTDEIENLADEFGIFHLLNRTCQNLSGGEKQRIALLRTMLTKPDALLLDEPLTAIDPSKKYQMQIFLKYFKNKLNIPVIHVTHDFEEAYFLSDHIVVLNNGNVEQIGKPKDIFRHPKSLFVANFVQMENIFKVKGIEEGQGIIGNSKIFCNIGKGEEKIFVIRADEIIIADRRFKSSARNFIKMNIKNIYDKGNQVLVEIENNDMFLISAITRYSLERMALRKREEVFAVFKVNSMHSLL</sequence>
<dbReference type="InterPro" id="IPR004606">
    <property type="entry name" value="Mop_domain"/>
</dbReference>
<dbReference type="GO" id="GO:0015689">
    <property type="term" value="P:molybdate ion transport"/>
    <property type="evidence" value="ECO:0007669"/>
    <property type="project" value="InterPro"/>
</dbReference>
<proteinExistence type="predicted"/>
<keyword evidence="4" id="KW-0067">ATP-binding</keyword>
<evidence type="ECO:0000256" key="3">
    <source>
        <dbReference type="ARBA" id="ARBA00022741"/>
    </source>
</evidence>
<organism evidence="8 9">
    <name type="scientific">candidate division TA06 bacterium</name>
    <dbReference type="NCBI Taxonomy" id="2250710"/>
    <lineage>
        <taxon>Bacteria</taxon>
        <taxon>Bacteria division TA06</taxon>
    </lineage>
</organism>
<dbReference type="Gene3D" id="3.40.50.300">
    <property type="entry name" value="P-loop containing nucleotide triphosphate hydrolases"/>
    <property type="match status" value="1"/>
</dbReference>
<dbReference type="SUPFAM" id="SSF52540">
    <property type="entry name" value="P-loop containing nucleoside triphosphate hydrolases"/>
    <property type="match status" value="1"/>
</dbReference>
<dbReference type="PANTHER" id="PTHR42781">
    <property type="entry name" value="SPERMIDINE/PUTRESCINE IMPORT ATP-BINDING PROTEIN POTA"/>
    <property type="match status" value="1"/>
</dbReference>
<feature type="domain" description="ABC transporter" evidence="6">
    <location>
        <begin position="1"/>
        <end position="227"/>
    </location>
</feature>
<dbReference type="SUPFAM" id="SSF50331">
    <property type="entry name" value="MOP-like"/>
    <property type="match status" value="1"/>
</dbReference>
<feature type="domain" description="Mop" evidence="7">
    <location>
        <begin position="277"/>
        <end position="342"/>
    </location>
</feature>
<dbReference type="Gene3D" id="2.40.50.100">
    <property type="match status" value="1"/>
</dbReference>
<dbReference type="InterPro" id="IPR017871">
    <property type="entry name" value="ABC_transporter-like_CS"/>
</dbReference>
<dbReference type="InterPro" id="IPR027417">
    <property type="entry name" value="P-loop_NTPase"/>
</dbReference>
<accession>A0A660SPD7</accession>
<evidence type="ECO:0000256" key="5">
    <source>
        <dbReference type="PROSITE-ProRule" id="PRU01213"/>
    </source>
</evidence>
<dbReference type="PROSITE" id="PS51866">
    <property type="entry name" value="MOP"/>
    <property type="match status" value="1"/>
</dbReference>
<dbReference type="AlphaFoldDB" id="A0A660SPD7"/>
<dbReference type="Pfam" id="PF00005">
    <property type="entry name" value="ABC_tran"/>
    <property type="match status" value="1"/>
</dbReference>
<dbReference type="PROSITE" id="PS00211">
    <property type="entry name" value="ABC_TRANSPORTER_1"/>
    <property type="match status" value="1"/>
</dbReference>
<gene>
    <name evidence="8" type="ORF">DRP43_00320</name>
</gene>
<dbReference type="EMBL" id="QNBD01000008">
    <property type="protein sequence ID" value="RKX72593.1"/>
    <property type="molecule type" value="Genomic_DNA"/>
</dbReference>
<dbReference type="InterPro" id="IPR005116">
    <property type="entry name" value="Transp-assoc_OB_typ1"/>
</dbReference>
<dbReference type="SMART" id="SM00382">
    <property type="entry name" value="AAA"/>
    <property type="match status" value="1"/>
</dbReference>
<keyword evidence="1" id="KW-0813">Transport</keyword>
<dbReference type="GO" id="GO:0005524">
    <property type="term" value="F:ATP binding"/>
    <property type="evidence" value="ECO:0007669"/>
    <property type="project" value="UniProtKB-KW"/>
</dbReference>
<keyword evidence="2 5" id="KW-0500">Molybdenum</keyword>
<dbReference type="InterPro" id="IPR008995">
    <property type="entry name" value="Mo/tungstate-bd_C_term_dom"/>
</dbReference>
<dbReference type="Proteomes" id="UP000271125">
    <property type="component" value="Unassembled WGS sequence"/>
</dbReference>